<protein>
    <submittedName>
        <fullName evidence="1">Uncharacterized protein</fullName>
    </submittedName>
</protein>
<organism evidence="1 2">
    <name type="scientific">Hermanssonia centrifuga</name>
    <dbReference type="NCBI Taxonomy" id="98765"/>
    <lineage>
        <taxon>Eukaryota</taxon>
        <taxon>Fungi</taxon>
        <taxon>Dikarya</taxon>
        <taxon>Basidiomycota</taxon>
        <taxon>Agaricomycotina</taxon>
        <taxon>Agaricomycetes</taxon>
        <taxon>Polyporales</taxon>
        <taxon>Meruliaceae</taxon>
        <taxon>Hermanssonia</taxon>
    </lineage>
</organism>
<proteinExistence type="predicted"/>
<keyword evidence="2" id="KW-1185">Reference proteome</keyword>
<dbReference type="Proteomes" id="UP000309038">
    <property type="component" value="Unassembled WGS sequence"/>
</dbReference>
<evidence type="ECO:0000313" key="2">
    <source>
        <dbReference type="Proteomes" id="UP000309038"/>
    </source>
</evidence>
<accession>A0A4S4KNV6</accession>
<name>A0A4S4KNV6_9APHY</name>
<reference evidence="1 2" key="1">
    <citation type="submission" date="2019-02" db="EMBL/GenBank/DDBJ databases">
        <title>Genome sequencing of the rare red list fungi Phlebia centrifuga.</title>
        <authorList>
            <person name="Buettner E."/>
            <person name="Kellner H."/>
        </authorList>
    </citation>
    <scope>NUCLEOTIDE SEQUENCE [LARGE SCALE GENOMIC DNA]</scope>
    <source>
        <strain evidence="1 2">DSM 108282</strain>
    </source>
</reference>
<sequence length="110" mass="12438">MISEIAEYAGCDARVVWYAIHNEDHDNLEEDQAYLDGKMGEVVDIAALDVSEIMARMEEMEAEEVDEKLDGMIMLDSDDNPFDAELETENNPATVAVLSYRNEYIKEDGL</sequence>
<comment type="caution">
    <text evidence="1">The sequence shown here is derived from an EMBL/GenBank/DDBJ whole genome shotgun (WGS) entry which is preliminary data.</text>
</comment>
<dbReference type="EMBL" id="SGPJ01000062">
    <property type="protein sequence ID" value="THG99993.1"/>
    <property type="molecule type" value="Genomic_DNA"/>
</dbReference>
<dbReference type="AlphaFoldDB" id="A0A4S4KNV6"/>
<evidence type="ECO:0000313" key="1">
    <source>
        <dbReference type="EMBL" id="THG99993.1"/>
    </source>
</evidence>
<gene>
    <name evidence="1" type="ORF">EW026_g2456</name>
</gene>